<reference evidence="6 7" key="1">
    <citation type="submission" date="2019-03" db="EMBL/GenBank/DDBJ databases">
        <title>Paracraurococcus aquatilis NE82 genome sequence.</title>
        <authorList>
            <person name="Zhao Y."/>
            <person name="Du Z."/>
        </authorList>
    </citation>
    <scope>NUCLEOTIDE SEQUENCE [LARGE SCALE GENOMIC DNA]</scope>
    <source>
        <strain evidence="6 7">NE82</strain>
    </source>
</reference>
<dbReference type="InterPro" id="IPR000914">
    <property type="entry name" value="SBP_5_dom"/>
</dbReference>
<sequence length="536" mass="58788">MRARKAPMKNTLLSRGLAGALALASLLGAAGADAQDRTLRVSLNTELQVLDPLVTTINATRVFAYLVYDTLVGVDGAGHYRPQMLEGWEVSPDRLTWTFTLREGLEWQDGTPVTAEDCLASIRRWSKREALGGQMMEAVREATVLDARRFRFRMSRPFAFVIEALGKSGHTIPVMMPARLANLDPHRAVPEVMGSGPFVFLQKEWRPGERASFVRNPRYRPRAEPADALAGGKVVKLDRVELVSVADQATRAVALQSGELDYLEILPLDFVVPMRRNRAVTVGTPRGIDQFLAVVNVNHAVPPFDNPKIRRAFQAAVQQPEVMAAMGLPDDLVVPWCGSIYMCNAPGSTEAGTEPLRAAGPERARALLKESGYKGEPVVFLHAQASALLNPIGLVVADQMRRAGFNVDLRSSDYATVAQRRLSRAPVEQGGWSVAPIVLNGIDAVNPLSNPLVAYNCSEVWPGWYCDPPTSRLLAEFSEAATPATRRALADRLQAAVHENVNFVLAGQFAGPPAWRSNLRGVVPFSFPVFWNIERR</sequence>
<dbReference type="Proteomes" id="UP000295023">
    <property type="component" value="Unassembled WGS sequence"/>
</dbReference>
<dbReference type="GO" id="GO:0030288">
    <property type="term" value="C:outer membrane-bounded periplasmic space"/>
    <property type="evidence" value="ECO:0007669"/>
    <property type="project" value="UniProtKB-ARBA"/>
</dbReference>
<evidence type="ECO:0000256" key="1">
    <source>
        <dbReference type="ARBA" id="ARBA00004418"/>
    </source>
</evidence>
<comment type="subcellular location">
    <subcellularLocation>
        <location evidence="1">Periplasm</location>
    </subcellularLocation>
</comment>
<dbReference type="Pfam" id="PF00496">
    <property type="entry name" value="SBP_bac_5"/>
    <property type="match status" value="1"/>
</dbReference>
<proteinExistence type="inferred from homology"/>
<organism evidence="6 7">
    <name type="scientific">Roseicella aquatilis</name>
    <dbReference type="NCBI Taxonomy" id="2527868"/>
    <lineage>
        <taxon>Bacteria</taxon>
        <taxon>Pseudomonadati</taxon>
        <taxon>Pseudomonadota</taxon>
        <taxon>Alphaproteobacteria</taxon>
        <taxon>Acetobacterales</taxon>
        <taxon>Roseomonadaceae</taxon>
        <taxon>Roseicella</taxon>
    </lineage>
</organism>
<feature type="chain" id="PRO_5021002581" evidence="4">
    <location>
        <begin position="35"/>
        <end position="536"/>
    </location>
</feature>
<evidence type="ECO:0000313" key="6">
    <source>
        <dbReference type="EMBL" id="TCZ66678.1"/>
    </source>
</evidence>
<evidence type="ECO:0000313" key="7">
    <source>
        <dbReference type="Proteomes" id="UP000295023"/>
    </source>
</evidence>
<dbReference type="OrthoDB" id="9803988at2"/>
<dbReference type="Gene3D" id="3.40.190.10">
    <property type="entry name" value="Periplasmic binding protein-like II"/>
    <property type="match status" value="1"/>
</dbReference>
<dbReference type="PANTHER" id="PTHR30290">
    <property type="entry name" value="PERIPLASMIC BINDING COMPONENT OF ABC TRANSPORTER"/>
    <property type="match status" value="1"/>
</dbReference>
<evidence type="ECO:0000256" key="4">
    <source>
        <dbReference type="SAM" id="SignalP"/>
    </source>
</evidence>
<name>A0A4R4DWC5_9PROT</name>
<dbReference type="PANTHER" id="PTHR30290:SF38">
    <property type="entry name" value="D,D-DIPEPTIDE-BINDING PERIPLASMIC PROTEIN DDPA-RELATED"/>
    <property type="match status" value="1"/>
</dbReference>
<dbReference type="EMBL" id="SKBM01000001">
    <property type="protein sequence ID" value="TCZ66678.1"/>
    <property type="molecule type" value="Genomic_DNA"/>
</dbReference>
<dbReference type="InterPro" id="IPR039424">
    <property type="entry name" value="SBP_5"/>
</dbReference>
<dbReference type="SUPFAM" id="SSF53850">
    <property type="entry name" value="Periplasmic binding protein-like II"/>
    <property type="match status" value="1"/>
</dbReference>
<dbReference type="InterPro" id="IPR030678">
    <property type="entry name" value="Peptide/Ni-bd"/>
</dbReference>
<keyword evidence="3 4" id="KW-0732">Signal</keyword>
<protein>
    <submittedName>
        <fullName evidence="6">ABC transporter substrate-binding protein</fullName>
    </submittedName>
</protein>
<feature type="signal peptide" evidence="4">
    <location>
        <begin position="1"/>
        <end position="34"/>
    </location>
</feature>
<dbReference type="GO" id="GO:0015833">
    <property type="term" value="P:peptide transport"/>
    <property type="evidence" value="ECO:0007669"/>
    <property type="project" value="TreeGrafter"/>
</dbReference>
<dbReference type="CDD" id="cd08502">
    <property type="entry name" value="PBP2_NikA_DppA_OppA_like_16"/>
    <property type="match status" value="1"/>
</dbReference>
<evidence type="ECO:0000256" key="2">
    <source>
        <dbReference type="ARBA" id="ARBA00005695"/>
    </source>
</evidence>
<dbReference type="GO" id="GO:1904680">
    <property type="term" value="F:peptide transmembrane transporter activity"/>
    <property type="evidence" value="ECO:0007669"/>
    <property type="project" value="TreeGrafter"/>
</dbReference>
<comment type="similarity">
    <text evidence="2">Belongs to the bacterial solute-binding protein 5 family.</text>
</comment>
<dbReference type="Gene3D" id="3.10.105.10">
    <property type="entry name" value="Dipeptide-binding Protein, Domain 3"/>
    <property type="match status" value="1"/>
</dbReference>
<gene>
    <name evidence="6" type="ORF">EXY23_00765</name>
</gene>
<evidence type="ECO:0000256" key="3">
    <source>
        <dbReference type="ARBA" id="ARBA00022729"/>
    </source>
</evidence>
<feature type="domain" description="Solute-binding protein family 5" evidence="5">
    <location>
        <begin position="80"/>
        <end position="420"/>
    </location>
</feature>
<accession>A0A4R4DWC5</accession>
<evidence type="ECO:0000259" key="5">
    <source>
        <dbReference type="Pfam" id="PF00496"/>
    </source>
</evidence>
<dbReference type="GO" id="GO:0043190">
    <property type="term" value="C:ATP-binding cassette (ABC) transporter complex"/>
    <property type="evidence" value="ECO:0007669"/>
    <property type="project" value="InterPro"/>
</dbReference>
<keyword evidence="7" id="KW-1185">Reference proteome</keyword>
<comment type="caution">
    <text evidence="6">The sequence shown here is derived from an EMBL/GenBank/DDBJ whole genome shotgun (WGS) entry which is preliminary data.</text>
</comment>
<dbReference type="AlphaFoldDB" id="A0A4R4DWC5"/>
<dbReference type="PIRSF" id="PIRSF002741">
    <property type="entry name" value="MppA"/>
    <property type="match status" value="1"/>
</dbReference>